<feature type="transmembrane region" description="Helical" evidence="9">
    <location>
        <begin position="301"/>
        <end position="322"/>
    </location>
</feature>
<dbReference type="EMBL" id="CP073344">
    <property type="protein sequence ID" value="UTW03831.1"/>
    <property type="molecule type" value="Genomic_DNA"/>
</dbReference>
<keyword evidence="4 9" id="KW-0812">Transmembrane</keyword>
<organism evidence="11 12">
    <name type="scientific">Amphritea atlantica</name>
    <dbReference type="NCBI Taxonomy" id="355243"/>
    <lineage>
        <taxon>Bacteria</taxon>
        <taxon>Pseudomonadati</taxon>
        <taxon>Pseudomonadota</taxon>
        <taxon>Gammaproteobacteria</taxon>
        <taxon>Oceanospirillales</taxon>
        <taxon>Oceanospirillaceae</taxon>
        <taxon>Amphritea</taxon>
    </lineage>
</organism>
<dbReference type="InterPro" id="IPR046342">
    <property type="entry name" value="CBS_dom_sf"/>
</dbReference>
<sequence length="396" mass="42131">MNIDNDATDASATTLADMDPAIAAALLAQQTPENIETALGDLPADVALKIASHLASEASHNDKDKSTPQPLEDLNGTVAQLMTEAFGILSPHNTVASALDYIVRTDPSITITYIYVTDEADKLLGVLAMRDLLLARPGQTLEEIMTPTPFAFTPDVEMPEAVNAALAKRLRLYPVIDEEGTLLGQVYGWRLFEYVASEISAQAGSMVGVNKEERLSTPILQAFRMRHPWLQINLLTAFAAAFVVGMFEDTIARIVVLAIFLPVLAGQSGNTGCQALAITLRSMTLGETKGFPVAQLLRKEIILGAMNGFCVGLIAALAMWLYAGFSGAGDPVTLALVILIAMVGACIGSGIFGVMVPLTLRRFGADPAMASSIFLTTFTDILGMGLMLLLATSLLL</sequence>
<dbReference type="SUPFAM" id="SSF54631">
    <property type="entry name" value="CBS-domain pair"/>
    <property type="match status" value="1"/>
</dbReference>
<feature type="domain" description="CBS" evidence="10">
    <location>
        <begin position="145"/>
        <end position="201"/>
    </location>
</feature>
<evidence type="ECO:0000256" key="6">
    <source>
        <dbReference type="ARBA" id="ARBA00022989"/>
    </source>
</evidence>
<evidence type="ECO:0000256" key="7">
    <source>
        <dbReference type="ARBA" id="ARBA00023136"/>
    </source>
</evidence>
<evidence type="ECO:0000313" key="11">
    <source>
        <dbReference type="EMBL" id="UTW03831.1"/>
    </source>
</evidence>
<comment type="subcellular location">
    <subcellularLocation>
        <location evidence="1">Membrane</location>
        <topology evidence="1">Multi-pass membrane protein</topology>
    </subcellularLocation>
</comment>
<dbReference type="CDD" id="cd04606">
    <property type="entry name" value="CBS_pair_Mg_transporter"/>
    <property type="match status" value="1"/>
</dbReference>
<name>A0ABY5GY85_9GAMM</name>
<evidence type="ECO:0000256" key="1">
    <source>
        <dbReference type="ARBA" id="ARBA00004141"/>
    </source>
</evidence>
<evidence type="ECO:0000256" key="5">
    <source>
        <dbReference type="ARBA" id="ARBA00022842"/>
    </source>
</evidence>
<keyword evidence="7 9" id="KW-0472">Membrane</keyword>
<evidence type="ECO:0000256" key="2">
    <source>
        <dbReference type="ARBA" id="ARBA00009749"/>
    </source>
</evidence>
<keyword evidence="12" id="KW-1185">Reference proteome</keyword>
<evidence type="ECO:0000256" key="8">
    <source>
        <dbReference type="PROSITE-ProRule" id="PRU00703"/>
    </source>
</evidence>
<feature type="domain" description="CBS" evidence="10">
    <location>
        <begin position="82"/>
        <end position="143"/>
    </location>
</feature>
<evidence type="ECO:0000259" key="10">
    <source>
        <dbReference type="PROSITE" id="PS51371"/>
    </source>
</evidence>
<dbReference type="InterPro" id="IPR006667">
    <property type="entry name" value="SLC41_membr_dom"/>
</dbReference>
<feature type="transmembrane region" description="Helical" evidence="9">
    <location>
        <begin position="229"/>
        <end position="247"/>
    </location>
</feature>
<dbReference type="Gene3D" id="3.10.580.10">
    <property type="entry name" value="CBS-domain"/>
    <property type="match status" value="1"/>
</dbReference>
<evidence type="ECO:0000256" key="9">
    <source>
        <dbReference type="SAM" id="Phobius"/>
    </source>
</evidence>
<keyword evidence="3" id="KW-0813">Transport</keyword>
<feature type="transmembrane region" description="Helical" evidence="9">
    <location>
        <begin position="253"/>
        <end position="280"/>
    </location>
</feature>
<dbReference type="PANTHER" id="PTHR41394">
    <property type="entry name" value="MAGNESIUM TRANSPORTER MGTE"/>
    <property type="match status" value="1"/>
</dbReference>
<accession>A0ABY5GY85</accession>
<dbReference type="Proteomes" id="UP001059950">
    <property type="component" value="Chromosome"/>
</dbReference>
<dbReference type="InterPro" id="IPR000644">
    <property type="entry name" value="CBS_dom"/>
</dbReference>
<keyword evidence="8" id="KW-0129">CBS domain</keyword>
<comment type="similarity">
    <text evidence="2">Belongs to the SLC41A transporter family.</text>
</comment>
<protein>
    <submittedName>
        <fullName evidence="11">Magnesium transporter</fullName>
    </submittedName>
</protein>
<dbReference type="InterPro" id="IPR036739">
    <property type="entry name" value="SLC41_membr_dom_sf"/>
</dbReference>
<evidence type="ECO:0000256" key="3">
    <source>
        <dbReference type="ARBA" id="ARBA00022448"/>
    </source>
</evidence>
<evidence type="ECO:0000256" key="4">
    <source>
        <dbReference type="ARBA" id="ARBA00022692"/>
    </source>
</evidence>
<dbReference type="Pfam" id="PF01769">
    <property type="entry name" value="MgtE"/>
    <property type="match status" value="1"/>
</dbReference>
<proteinExistence type="inferred from homology"/>
<dbReference type="PANTHER" id="PTHR41394:SF5">
    <property type="entry name" value="SLC41A_MGTE INTEGRAL MEMBRANE DOMAIN-CONTAINING PROTEIN"/>
    <property type="match status" value="1"/>
</dbReference>
<keyword evidence="5" id="KW-0460">Magnesium</keyword>
<keyword evidence="6 9" id="KW-1133">Transmembrane helix</keyword>
<gene>
    <name evidence="11" type="ORF">KDX31_02005</name>
</gene>
<dbReference type="SUPFAM" id="SSF161093">
    <property type="entry name" value="MgtE membrane domain-like"/>
    <property type="match status" value="1"/>
</dbReference>
<evidence type="ECO:0000313" key="12">
    <source>
        <dbReference type="Proteomes" id="UP001059950"/>
    </source>
</evidence>
<dbReference type="PROSITE" id="PS51371">
    <property type="entry name" value="CBS"/>
    <property type="match status" value="2"/>
</dbReference>
<dbReference type="Gene3D" id="1.10.357.20">
    <property type="entry name" value="SLC41 divalent cation transporters, integral membrane domain"/>
    <property type="match status" value="1"/>
</dbReference>
<feature type="transmembrane region" description="Helical" evidence="9">
    <location>
        <begin position="372"/>
        <end position="395"/>
    </location>
</feature>
<feature type="transmembrane region" description="Helical" evidence="9">
    <location>
        <begin position="334"/>
        <end position="360"/>
    </location>
</feature>
<dbReference type="Pfam" id="PF00571">
    <property type="entry name" value="CBS"/>
    <property type="match status" value="2"/>
</dbReference>
<reference evidence="11" key="1">
    <citation type="submission" date="2021-04" db="EMBL/GenBank/DDBJ databases">
        <title>Oceanospirillales bacteria with DddD are important DMSP degraders in coastal seawater.</title>
        <authorList>
            <person name="Liu J."/>
        </authorList>
    </citation>
    <scope>NUCLEOTIDE SEQUENCE</scope>
    <source>
        <strain evidence="11">GY6</strain>
    </source>
</reference>